<name>A0A090RW67_9VIBR</name>
<reference evidence="3 4" key="1">
    <citation type="submission" date="2014-09" db="EMBL/GenBank/DDBJ databases">
        <title>Vibrio maritimus JCM 19235. (C45) whole genome shotgun sequence.</title>
        <authorList>
            <person name="Sawabe T."/>
            <person name="Meirelles P."/>
            <person name="Nakanishi M."/>
            <person name="Sayaka M."/>
            <person name="Hattori M."/>
            <person name="Ohkuma M."/>
        </authorList>
    </citation>
    <scope>NUCLEOTIDE SEQUENCE [LARGE SCALE GENOMIC DNA]</scope>
    <source>
        <strain evidence="4">JCM19235</strain>
    </source>
</reference>
<evidence type="ECO:0000259" key="2">
    <source>
        <dbReference type="Pfam" id="PF14400"/>
    </source>
</evidence>
<dbReference type="EMBL" id="BBMR01000003">
    <property type="protein sequence ID" value="GAL18459.1"/>
    <property type="molecule type" value="Genomic_DNA"/>
</dbReference>
<dbReference type="AlphaFoldDB" id="A0A090RW67"/>
<dbReference type="InterPro" id="IPR025838">
    <property type="entry name" value="Transglut_i_TM"/>
</dbReference>
<keyword evidence="1" id="KW-1133">Transmembrane helix</keyword>
<sequence>MTSRIPFFLSVGLLIAAGIALSVIRHDTYGVPWTPGETRQVWDIEARVEFNAIGKPAKVSLAAPYTQEGFTLIGESAHHLATVSLMSILTQVAALNGLSAKRKVHRPSTTKLNFLWMTKLSPIQHLLQKMSLSQPLMVLKKLPRLHLWNVQSLALLTT</sequence>
<feature type="transmembrane region" description="Helical" evidence="1">
    <location>
        <begin position="77"/>
        <end position="98"/>
    </location>
</feature>
<keyword evidence="1" id="KW-0812">Transmembrane</keyword>
<dbReference type="Proteomes" id="UP000029228">
    <property type="component" value="Unassembled WGS sequence"/>
</dbReference>
<protein>
    <recommendedName>
        <fullName evidence="2">Inactive transglutaminase fused to 7 transmembrane helices domain-containing protein</fullName>
    </recommendedName>
</protein>
<organism evidence="3 4">
    <name type="scientific">Vibrio maritimus</name>
    <dbReference type="NCBI Taxonomy" id="990268"/>
    <lineage>
        <taxon>Bacteria</taxon>
        <taxon>Pseudomonadati</taxon>
        <taxon>Pseudomonadota</taxon>
        <taxon>Gammaproteobacteria</taxon>
        <taxon>Vibrionales</taxon>
        <taxon>Vibrionaceae</taxon>
        <taxon>Vibrio</taxon>
    </lineage>
</organism>
<gene>
    <name evidence="3" type="ORF">JCM19235_1882</name>
</gene>
<keyword evidence="4" id="KW-1185">Reference proteome</keyword>
<accession>A0A090RW67</accession>
<reference evidence="3 4" key="2">
    <citation type="submission" date="2014-09" db="EMBL/GenBank/DDBJ databases">
        <authorList>
            <consortium name="NBRP consortium"/>
            <person name="Sawabe T."/>
            <person name="Meirelles P."/>
            <person name="Nakanishi M."/>
            <person name="Sayaka M."/>
            <person name="Hattori M."/>
            <person name="Ohkuma M."/>
        </authorList>
    </citation>
    <scope>NUCLEOTIDE SEQUENCE [LARGE SCALE GENOMIC DNA]</scope>
    <source>
        <strain evidence="4">JCM19235</strain>
    </source>
</reference>
<comment type="caution">
    <text evidence="3">The sequence shown here is derived from an EMBL/GenBank/DDBJ whole genome shotgun (WGS) entry which is preliminary data.</text>
</comment>
<feature type="domain" description="Inactive transglutaminase fused to 7 transmembrane helices" evidence="2">
    <location>
        <begin position="25"/>
        <end position="77"/>
    </location>
</feature>
<evidence type="ECO:0000256" key="1">
    <source>
        <dbReference type="SAM" id="Phobius"/>
    </source>
</evidence>
<dbReference type="Pfam" id="PF14400">
    <property type="entry name" value="Transglut_i_TM"/>
    <property type="match status" value="1"/>
</dbReference>
<proteinExistence type="predicted"/>
<evidence type="ECO:0000313" key="3">
    <source>
        <dbReference type="EMBL" id="GAL18459.1"/>
    </source>
</evidence>
<keyword evidence="1" id="KW-0472">Membrane</keyword>
<dbReference type="STRING" id="990268.JCM19235_1882"/>
<evidence type="ECO:0000313" key="4">
    <source>
        <dbReference type="Proteomes" id="UP000029228"/>
    </source>
</evidence>